<evidence type="ECO:0000256" key="6">
    <source>
        <dbReference type="SAM" id="MobiDB-lite"/>
    </source>
</evidence>
<dbReference type="STRING" id="154538.A0A1M2W392"/>
<dbReference type="Pfam" id="PF13432">
    <property type="entry name" value="TPR_16"/>
    <property type="match status" value="1"/>
</dbReference>
<dbReference type="Gene3D" id="1.25.40.10">
    <property type="entry name" value="Tetratricopeptide repeat domain"/>
    <property type="match status" value="1"/>
</dbReference>
<feature type="compositionally biased region" description="Pro residues" evidence="6">
    <location>
        <begin position="216"/>
        <end position="225"/>
    </location>
</feature>
<dbReference type="AlphaFoldDB" id="A0A1M2W392"/>
<evidence type="ECO:0000256" key="5">
    <source>
        <dbReference type="PROSITE-ProRule" id="PRU00339"/>
    </source>
</evidence>
<keyword evidence="2 5" id="KW-0802">TPR repeat</keyword>
<dbReference type="PANTHER" id="PTHR46423">
    <property type="entry name" value="RNA POLYMERASE II-ASSOCIATED PROTEIN 3"/>
    <property type="match status" value="1"/>
</dbReference>
<name>A0A1M2W392_TRAPU</name>
<comment type="similarity">
    <text evidence="3">Belongs to the RPAP3 family.</text>
</comment>
<reference evidence="8 9" key="1">
    <citation type="submission" date="2016-10" db="EMBL/GenBank/DDBJ databases">
        <title>Genome sequence of the basidiomycete white-rot fungus Trametes pubescens.</title>
        <authorList>
            <person name="Makela M.R."/>
            <person name="Granchi Z."/>
            <person name="Peng M."/>
            <person name="De Vries R.P."/>
            <person name="Grigoriev I."/>
            <person name="Riley R."/>
            <person name="Hilden K."/>
        </authorList>
    </citation>
    <scope>NUCLEOTIDE SEQUENCE [LARGE SCALE GENOMIC DNA]</scope>
    <source>
        <strain evidence="8 9">FBCC735</strain>
    </source>
</reference>
<dbReference type="GO" id="GO:0101031">
    <property type="term" value="C:protein folding chaperone complex"/>
    <property type="evidence" value="ECO:0007669"/>
    <property type="project" value="TreeGrafter"/>
</dbReference>
<feature type="domain" description="RNA-polymerase II-associated protein 3-like C-terminal" evidence="7">
    <location>
        <begin position="272"/>
        <end position="365"/>
    </location>
</feature>
<dbReference type="InterPro" id="IPR025986">
    <property type="entry name" value="RPAP3-like_C"/>
</dbReference>
<dbReference type="SUPFAM" id="SSF48452">
    <property type="entry name" value="TPR-like"/>
    <property type="match status" value="1"/>
</dbReference>
<protein>
    <recommendedName>
        <fullName evidence="4">RNA polymerase II-associated protein 3</fullName>
    </recommendedName>
</protein>
<feature type="repeat" description="TPR" evidence="5">
    <location>
        <begin position="5"/>
        <end position="38"/>
    </location>
</feature>
<feature type="region of interest" description="Disordered" evidence="6">
    <location>
        <begin position="242"/>
        <end position="271"/>
    </location>
</feature>
<keyword evidence="9" id="KW-1185">Reference proteome</keyword>
<dbReference type="Proteomes" id="UP000184267">
    <property type="component" value="Unassembled WGS sequence"/>
</dbReference>
<dbReference type="Pfam" id="PF07719">
    <property type="entry name" value="TPR_2"/>
    <property type="match status" value="1"/>
</dbReference>
<evidence type="ECO:0000259" key="7">
    <source>
        <dbReference type="Pfam" id="PF13877"/>
    </source>
</evidence>
<gene>
    <name evidence="8" type="ORF">TRAPUB_9216</name>
</gene>
<dbReference type="InterPro" id="IPR019734">
    <property type="entry name" value="TPR_rpt"/>
</dbReference>
<feature type="compositionally biased region" description="Polar residues" evidence="6">
    <location>
        <begin position="248"/>
        <end position="265"/>
    </location>
</feature>
<dbReference type="PROSITE" id="PS50005">
    <property type="entry name" value="TPR"/>
    <property type="match status" value="2"/>
</dbReference>
<dbReference type="OMA" id="CVHMNTG"/>
<evidence type="ECO:0000313" key="8">
    <source>
        <dbReference type="EMBL" id="OJT14232.1"/>
    </source>
</evidence>
<dbReference type="InterPro" id="IPR011990">
    <property type="entry name" value="TPR-like_helical_dom_sf"/>
</dbReference>
<evidence type="ECO:0000256" key="3">
    <source>
        <dbReference type="ARBA" id="ARBA00038275"/>
    </source>
</evidence>
<accession>A0A1M2W392</accession>
<organism evidence="8 9">
    <name type="scientific">Trametes pubescens</name>
    <name type="common">White-rot fungus</name>
    <dbReference type="NCBI Taxonomy" id="154538"/>
    <lineage>
        <taxon>Eukaryota</taxon>
        <taxon>Fungi</taxon>
        <taxon>Dikarya</taxon>
        <taxon>Basidiomycota</taxon>
        <taxon>Agaricomycotina</taxon>
        <taxon>Agaricomycetes</taxon>
        <taxon>Polyporales</taxon>
        <taxon>Polyporaceae</taxon>
        <taxon>Trametes</taxon>
    </lineage>
</organism>
<feature type="region of interest" description="Disordered" evidence="6">
    <location>
        <begin position="138"/>
        <end position="227"/>
    </location>
</feature>
<comment type="caution">
    <text evidence="8">The sequence shown here is derived from an EMBL/GenBank/DDBJ whole genome shotgun (WGS) entry which is preliminary data.</text>
</comment>
<sequence>MSNKAQAEKDKGNEAFKAGDFPKAIGHYTAAFIADPSNPTYPLNRAAAYLKLGKNEDAERDCDTVLRLDSKNVKGHFRRGQARVALQKLNEAETDFTAALKLDPANQAAKQELKKVQEALKAIPSKAKQRTPIDISTMSQPLSQTLPAVSPPKRRRIPIRIIESDSSTTKPSPAASTSKLAEDTLLTPVSSRVLSPSPSQTTSAPGPTDTPSPSTSAPPRPPPPQTFREARAAREETRYRGGIFKADGSQTLFKAPTQAEQNGNASAPKREPPQTLVAFKSLWNSLTTEEERWDVLRQIPATRLPVLFKTSLDASTLAAILHSLRVALSSSHGDAERLKVVRAYMVNMPRVPRFGTVSLMMSSEELGDAQAVWDMLGRYQGDGVEGQMEKRKEDGSRSAWGCI</sequence>
<dbReference type="EMBL" id="MNAD01000316">
    <property type="protein sequence ID" value="OJT14232.1"/>
    <property type="molecule type" value="Genomic_DNA"/>
</dbReference>
<feature type="compositionally biased region" description="Low complexity" evidence="6">
    <location>
        <begin position="166"/>
        <end position="215"/>
    </location>
</feature>
<evidence type="ECO:0000256" key="2">
    <source>
        <dbReference type="ARBA" id="ARBA00022803"/>
    </source>
</evidence>
<keyword evidence="1" id="KW-0677">Repeat</keyword>
<evidence type="ECO:0000256" key="4">
    <source>
        <dbReference type="ARBA" id="ARBA00040133"/>
    </source>
</evidence>
<dbReference type="InterPro" id="IPR013105">
    <property type="entry name" value="TPR_2"/>
</dbReference>
<dbReference type="OrthoDB" id="629492at2759"/>
<proteinExistence type="inferred from homology"/>
<evidence type="ECO:0000313" key="9">
    <source>
        <dbReference type="Proteomes" id="UP000184267"/>
    </source>
</evidence>
<feature type="compositionally biased region" description="Polar residues" evidence="6">
    <location>
        <begin position="138"/>
        <end position="147"/>
    </location>
</feature>
<evidence type="ECO:0000256" key="1">
    <source>
        <dbReference type="ARBA" id="ARBA00022737"/>
    </source>
</evidence>
<dbReference type="SMART" id="SM00028">
    <property type="entry name" value="TPR"/>
    <property type="match status" value="3"/>
</dbReference>
<dbReference type="PANTHER" id="PTHR46423:SF1">
    <property type="entry name" value="RNA POLYMERASE II-ASSOCIATED PROTEIN 3"/>
    <property type="match status" value="1"/>
</dbReference>
<feature type="repeat" description="TPR" evidence="5">
    <location>
        <begin position="73"/>
        <end position="106"/>
    </location>
</feature>
<dbReference type="InterPro" id="IPR051966">
    <property type="entry name" value="RPAP3"/>
</dbReference>
<dbReference type="Pfam" id="PF13877">
    <property type="entry name" value="RPAP3_C"/>
    <property type="match status" value="1"/>
</dbReference>